<accession>A0A102XDB1</accession>
<gene>
    <name evidence="1" type="ORF">WL29_25760</name>
</gene>
<dbReference type="EMBL" id="LPHD01000061">
    <property type="protein sequence ID" value="KWA83036.1"/>
    <property type="molecule type" value="Genomic_DNA"/>
</dbReference>
<dbReference type="Gene3D" id="3.40.630.30">
    <property type="match status" value="1"/>
</dbReference>
<dbReference type="RefSeq" id="WP_059556287.1">
    <property type="nucleotide sequence ID" value="NZ_LOVC01000092.1"/>
</dbReference>
<evidence type="ECO:0000313" key="2">
    <source>
        <dbReference type="Proteomes" id="UP000060630"/>
    </source>
</evidence>
<proteinExistence type="predicted"/>
<sequence>MTLEDIKAFLDRKSPLFDKCAIVKAGEIQRNDGTRVPFEIQAGWDLGKAHWCDKNWGIFNLNLLKFIKEKEYSDKDRKKVLESIQIDDSHWEWLKKAIAYRTTEYVWLFLMADDVPQGACLIYHPKKSELATGDIFYIEYIASAPWNRRNPMSPRRFSGIGSLLIKAAMAYAADELKLRRGFSLHALPRAVPFYEQIGMKPFAALDKETLRYFEMPQATATQFEASQ</sequence>
<dbReference type="SUPFAM" id="SSF55729">
    <property type="entry name" value="Acyl-CoA N-acyltransferases (Nat)"/>
    <property type="match status" value="1"/>
</dbReference>
<organism evidence="1 2">
    <name type="scientific">Burkholderia ubonensis</name>
    <dbReference type="NCBI Taxonomy" id="101571"/>
    <lineage>
        <taxon>Bacteria</taxon>
        <taxon>Pseudomonadati</taxon>
        <taxon>Pseudomonadota</taxon>
        <taxon>Betaproteobacteria</taxon>
        <taxon>Burkholderiales</taxon>
        <taxon>Burkholderiaceae</taxon>
        <taxon>Burkholderia</taxon>
        <taxon>Burkholderia cepacia complex</taxon>
    </lineage>
</organism>
<reference evidence="1 2" key="1">
    <citation type="submission" date="2015-11" db="EMBL/GenBank/DDBJ databases">
        <title>Expanding the genomic diversity of Burkholderia species for the development of highly accurate diagnostics.</title>
        <authorList>
            <person name="Sahl J."/>
            <person name="Keim P."/>
            <person name="Wagner D."/>
        </authorList>
    </citation>
    <scope>NUCLEOTIDE SEQUENCE [LARGE SCALE GENOMIC DNA]</scope>
    <source>
        <strain evidence="1 2">MSMB2087WGS</strain>
    </source>
</reference>
<comment type="caution">
    <text evidence="1">The sequence shown here is derived from an EMBL/GenBank/DDBJ whole genome shotgun (WGS) entry which is preliminary data.</text>
</comment>
<protein>
    <submittedName>
        <fullName evidence="1">Uncharacterized protein</fullName>
    </submittedName>
</protein>
<dbReference type="Proteomes" id="UP000060630">
    <property type="component" value="Unassembled WGS sequence"/>
</dbReference>
<dbReference type="AlphaFoldDB" id="A0A102XDB1"/>
<dbReference type="InterPro" id="IPR016181">
    <property type="entry name" value="Acyl_CoA_acyltransferase"/>
</dbReference>
<name>A0A102XDB1_9BURK</name>
<evidence type="ECO:0000313" key="1">
    <source>
        <dbReference type="EMBL" id="KWA83036.1"/>
    </source>
</evidence>